<evidence type="ECO:0000313" key="3">
    <source>
        <dbReference type="Proteomes" id="UP000193334"/>
    </source>
</evidence>
<dbReference type="PROSITE" id="PS51671">
    <property type="entry name" value="ACT"/>
    <property type="match status" value="1"/>
</dbReference>
<dbReference type="AlphaFoldDB" id="A0A1W6LL86"/>
<protein>
    <submittedName>
        <fullName evidence="2">Acetolactate synthase, small subunit</fullName>
    </submittedName>
</protein>
<name>A0A1W6LL86_9BACT</name>
<dbReference type="PANTHER" id="PTHR40099">
    <property type="entry name" value="ACETOLACTATE SYNTHASE, SMALL SUBUNIT"/>
    <property type="match status" value="1"/>
</dbReference>
<dbReference type="SUPFAM" id="SSF55021">
    <property type="entry name" value="ACT-like"/>
    <property type="match status" value="2"/>
</dbReference>
<dbReference type="PANTHER" id="PTHR40099:SF1">
    <property type="entry name" value="ACETOLACTATE SYNTHASE, SMALL SUBUNIT"/>
    <property type="match status" value="1"/>
</dbReference>
<evidence type="ECO:0000313" key="2">
    <source>
        <dbReference type="EMBL" id="ARN56512.1"/>
    </source>
</evidence>
<dbReference type="KEGG" id="pbp:STSP1_00894"/>
<organism evidence="2 3">
    <name type="scientific">Sedimentisphaera salicampi</name>
    <dbReference type="NCBI Taxonomy" id="1941349"/>
    <lineage>
        <taxon>Bacteria</taxon>
        <taxon>Pseudomonadati</taxon>
        <taxon>Planctomycetota</taxon>
        <taxon>Phycisphaerae</taxon>
        <taxon>Sedimentisphaerales</taxon>
        <taxon>Sedimentisphaeraceae</taxon>
        <taxon>Sedimentisphaera</taxon>
    </lineage>
</organism>
<dbReference type="Proteomes" id="UP000193334">
    <property type="component" value="Chromosome"/>
</dbReference>
<proteinExistence type="predicted"/>
<dbReference type="Pfam" id="PF19571">
    <property type="entry name" value="ACT_8"/>
    <property type="match status" value="1"/>
</dbReference>
<sequence length="141" mass="15649">MKITQISVFLENRAGRLSEVCRLFGENNIDIRALNIAETESFGVMRVIVNKPEKAIEVLQSSNVTANITDVVAVEIQDRPGGLAEVLDTITDNGLNVEYMYGFMERQQGKAIMVFRFEKPEEAAKVLSDKGLNVLSSDVIL</sequence>
<dbReference type="EMBL" id="CP021023">
    <property type="protein sequence ID" value="ARN56512.1"/>
    <property type="molecule type" value="Genomic_DNA"/>
</dbReference>
<dbReference type="InterPro" id="IPR002912">
    <property type="entry name" value="ACT_dom"/>
</dbReference>
<evidence type="ECO:0000259" key="1">
    <source>
        <dbReference type="PROSITE" id="PS51671"/>
    </source>
</evidence>
<dbReference type="RefSeq" id="WP_085755201.1">
    <property type="nucleotide sequence ID" value="NZ_CP021023.1"/>
</dbReference>
<dbReference type="CDD" id="cd04882">
    <property type="entry name" value="ACT_Bt0572_2"/>
    <property type="match status" value="1"/>
</dbReference>
<dbReference type="Gene3D" id="3.30.2130.10">
    <property type="entry name" value="VC0802-like"/>
    <property type="match status" value="1"/>
</dbReference>
<dbReference type="InterPro" id="IPR045739">
    <property type="entry name" value="ACT_dom_pair"/>
</dbReference>
<dbReference type="STRING" id="1941349.STSP1_00894"/>
<feature type="domain" description="ACT" evidence="1">
    <location>
        <begin position="5"/>
        <end position="79"/>
    </location>
</feature>
<gene>
    <name evidence="2" type="ORF">STSP1_00894</name>
</gene>
<reference evidence="3" key="1">
    <citation type="submission" date="2017-04" db="EMBL/GenBank/DDBJ databases">
        <title>Comparative genomics and description of representatives of a novel lineage of planctomycetes thriving in anoxic sediments.</title>
        <authorList>
            <person name="Spring S."/>
            <person name="Bunk B."/>
            <person name="Sproer C."/>
        </authorList>
    </citation>
    <scope>NUCLEOTIDE SEQUENCE [LARGE SCALE GENOMIC DNA]</scope>
    <source>
        <strain evidence="3">ST-PulAB-D4</strain>
    </source>
</reference>
<keyword evidence="3" id="KW-1185">Reference proteome</keyword>
<accession>A0A1W6LL86</accession>
<dbReference type="InterPro" id="IPR045865">
    <property type="entry name" value="ACT-like_dom_sf"/>
</dbReference>